<dbReference type="OMA" id="CEHMCMS"/>
<dbReference type="NCBIfam" id="TIGR00063">
    <property type="entry name" value="folE"/>
    <property type="match status" value="1"/>
</dbReference>
<dbReference type="FunFam" id="3.30.1130.10:FF:000001">
    <property type="entry name" value="GTP cyclohydrolase 1"/>
    <property type="match status" value="1"/>
</dbReference>
<dbReference type="Pfam" id="PF01227">
    <property type="entry name" value="GTP_cyclohydroI"/>
    <property type="match status" value="1"/>
</dbReference>
<keyword evidence="6" id="KW-0378">Hydrolase</keyword>
<dbReference type="EC" id="3.5.4.16" evidence="4"/>
<dbReference type="HAMAP" id="MF_00223">
    <property type="entry name" value="FolE"/>
    <property type="match status" value="1"/>
</dbReference>
<dbReference type="OrthoDB" id="4966at2759"/>
<dbReference type="PANTHER" id="PTHR11109:SF7">
    <property type="entry name" value="GTP CYCLOHYDROLASE 1"/>
    <property type="match status" value="1"/>
</dbReference>
<protein>
    <recommendedName>
        <fullName evidence="5">GTP cyclohydrolase 1</fullName>
        <ecNumber evidence="4">3.5.4.16</ecNumber>
    </recommendedName>
    <alternativeName>
        <fullName evidence="7">GTP cyclohydrolase I</fullName>
    </alternativeName>
</protein>
<evidence type="ECO:0000256" key="3">
    <source>
        <dbReference type="ARBA" id="ARBA00008085"/>
    </source>
</evidence>
<evidence type="ECO:0000313" key="10">
    <source>
        <dbReference type="EMBL" id="KAG8469875.1"/>
    </source>
</evidence>
<accession>A0A8J5XXT0</accession>
<evidence type="ECO:0000256" key="5">
    <source>
        <dbReference type="ARBA" id="ARBA00017272"/>
    </source>
</evidence>
<dbReference type="Gene3D" id="1.10.286.10">
    <property type="match status" value="1"/>
</dbReference>
<feature type="domain" description="GTP cyclohydrolase I" evidence="9">
    <location>
        <begin position="62"/>
        <end position="240"/>
    </location>
</feature>
<dbReference type="InterPro" id="IPR018234">
    <property type="entry name" value="GTP_CycHdrlase_I_CS"/>
</dbReference>
<dbReference type="InterPro" id="IPR001474">
    <property type="entry name" value="GTP_CycHdrlase_I"/>
</dbReference>
<dbReference type="GO" id="GO:0005737">
    <property type="term" value="C:cytoplasm"/>
    <property type="evidence" value="ECO:0007669"/>
    <property type="project" value="TreeGrafter"/>
</dbReference>
<organism evidence="10 11">
    <name type="scientific">Diacronema lutheri</name>
    <name type="common">Unicellular marine alga</name>
    <name type="synonym">Monochrysis lutheri</name>
    <dbReference type="NCBI Taxonomy" id="2081491"/>
    <lineage>
        <taxon>Eukaryota</taxon>
        <taxon>Haptista</taxon>
        <taxon>Haptophyta</taxon>
        <taxon>Pavlovophyceae</taxon>
        <taxon>Pavlovales</taxon>
        <taxon>Pavlovaceae</taxon>
        <taxon>Diacronema</taxon>
    </lineage>
</organism>
<dbReference type="GO" id="GO:0006729">
    <property type="term" value="P:tetrahydrobiopterin biosynthetic process"/>
    <property type="evidence" value="ECO:0007669"/>
    <property type="project" value="TreeGrafter"/>
</dbReference>
<dbReference type="NCBIfam" id="NF006826">
    <property type="entry name" value="PRK09347.1-3"/>
    <property type="match status" value="1"/>
</dbReference>
<dbReference type="PROSITE" id="PS00860">
    <property type="entry name" value="GTP_CYCLOHYDROL_1_2"/>
    <property type="match status" value="1"/>
</dbReference>
<comment type="similarity">
    <text evidence="3">Belongs to the GTP cyclohydrolase I family.</text>
</comment>
<dbReference type="GO" id="GO:0003934">
    <property type="term" value="F:GTP cyclohydrolase I activity"/>
    <property type="evidence" value="ECO:0007669"/>
    <property type="project" value="UniProtKB-EC"/>
</dbReference>
<evidence type="ECO:0000256" key="2">
    <source>
        <dbReference type="ARBA" id="ARBA00005080"/>
    </source>
</evidence>
<evidence type="ECO:0000256" key="6">
    <source>
        <dbReference type="ARBA" id="ARBA00022801"/>
    </source>
</evidence>
<sequence length="243" mass="26805">MSPPAHVACEEGDLHEEYAAPSSTTLPAADQTNHMRSDSVDGEGASLDDVAPERPTRKRERMEEAVRTLLECLGEDPEREGLRDTPKRMAKALLDCTCGYPRTAAEVVGDAIFNEESCGDIVLVRDIPVHSLCEHHMLPFMGKAHVAYIPDRKVIGLSKVGRIVDMFSRRLQVQERLTQQIANALDEQLAPKGVAVVIECTHMCMAMRGVRQPGALTTTRALLGELRDCAQSRDDFMRLLGRG</sequence>
<dbReference type="InterPro" id="IPR020602">
    <property type="entry name" value="GTP_CycHdrlase_I_dom"/>
</dbReference>
<feature type="compositionally biased region" description="Basic and acidic residues" evidence="8">
    <location>
        <begin position="51"/>
        <end position="61"/>
    </location>
</feature>
<dbReference type="AlphaFoldDB" id="A0A8J5XXT0"/>
<dbReference type="GO" id="GO:0046654">
    <property type="term" value="P:tetrahydrofolate biosynthetic process"/>
    <property type="evidence" value="ECO:0007669"/>
    <property type="project" value="InterPro"/>
</dbReference>
<dbReference type="Proteomes" id="UP000751190">
    <property type="component" value="Unassembled WGS sequence"/>
</dbReference>
<gene>
    <name evidence="10" type="ORF">KFE25_006330</name>
</gene>
<evidence type="ECO:0000259" key="9">
    <source>
        <dbReference type="Pfam" id="PF01227"/>
    </source>
</evidence>
<dbReference type="SUPFAM" id="SSF55620">
    <property type="entry name" value="Tetrahydrobiopterin biosynthesis enzymes-like"/>
    <property type="match status" value="1"/>
</dbReference>
<evidence type="ECO:0000256" key="8">
    <source>
        <dbReference type="SAM" id="MobiDB-lite"/>
    </source>
</evidence>
<dbReference type="InterPro" id="IPR043133">
    <property type="entry name" value="GTP-CH-I_C/QueF"/>
</dbReference>
<comment type="catalytic activity">
    <reaction evidence="1">
        <text>GTP + H2O = 7,8-dihydroneopterin 3'-triphosphate + formate + H(+)</text>
        <dbReference type="Rhea" id="RHEA:17473"/>
        <dbReference type="ChEBI" id="CHEBI:15377"/>
        <dbReference type="ChEBI" id="CHEBI:15378"/>
        <dbReference type="ChEBI" id="CHEBI:15740"/>
        <dbReference type="ChEBI" id="CHEBI:37565"/>
        <dbReference type="ChEBI" id="CHEBI:58462"/>
        <dbReference type="EC" id="3.5.4.16"/>
    </reaction>
</comment>
<evidence type="ECO:0000256" key="7">
    <source>
        <dbReference type="ARBA" id="ARBA00030854"/>
    </source>
</evidence>
<dbReference type="PANTHER" id="PTHR11109">
    <property type="entry name" value="GTP CYCLOHYDROLASE I"/>
    <property type="match status" value="1"/>
</dbReference>
<dbReference type="GO" id="GO:0005525">
    <property type="term" value="F:GTP binding"/>
    <property type="evidence" value="ECO:0007669"/>
    <property type="project" value="TreeGrafter"/>
</dbReference>
<comment type="caution">
    <text evidence="10">The sequence shown here is derived from an EMBL/GenBank/DDBJ whole genome shotgun (WGS) entry which is preliminary data.</text>
</comment>
<dbReference type="UniPathway" id="UPA00848">
    <property type="reaction ID" value="UER00151"/>
</dbReference>
<dbReference type="EMBL" id="JAGTXO010000002">
    <property type="protein sequence ID" value="KAG8469875.1"/>
    <property type="molecule type" value="Genomic_DNA"/>
</dbReference>
<evidence type="ECO:0000313" key="11">
    <source>
        <dbReference type="Proteomes" id="UP000751190"/>
    </source>
</evidence>
<comment type="pathway">
    <text evidence="2">Cofactor biosynthesis; 7,8-dihydroneopterin triphosphate biosynthesis; 7,8-dihydroneopterin triphosphate from GTP: step 1/1.</text>
</comment>
<dbReference type="PROSITE" id="PS00859">
    <property type="entry name" value="GTP_CYCLOHYDROL_1_1"/>
    <property type="match status" value="1"/>
</dbReference>
<keyword evidence="11" id="KW-1185">Reference proteome</keyword>
<feature type="region of interest" description="Disordered" evidence="8">
    <location>
        <begin position="1"/>
        <end position="61"/>
    </location>
</feature>
<dbReference type="GO" id="GO:0008270">
    <property type="term" value="F:zinc ion binding"/>
    <property type="evidence" value="ECO:0007669"/>
    <property type="project" value="TreeGrafter"/>
</dbReference>
<proteinExistence type="inferred from homology"/>
<evidence type="ECO:0000256" key="4">
    <source>
        <dbReference type="ARBA" id="ARBA00012715"/>
    </source>
</evidence>
<dbReference type="Gene3D" id="3.30.1130.10">
    <property type="match status" value="1"/>
</dbReference>
<feature type="compositionally biased region" description="Polar residues" evidence="8">
    <location>
        <begin position="21"/>
        <end position="32"/>
    </location>
</feature>
<name>A0A8J5XXT0_DIALT</name>
<reference evidence="10" key="1">
    <citation type="submission" date="2021-05" db="EMBL/GenBank/DDBJ databases">
        <title>The genome of the haptophyte Pavlova lutheri (Diacronema luteri, Pavlovales) - a model for lipid biosynthesis in eukaryotic algae.</title>
        <authorList>
            <person name="Hulatt C.J."/>
            <person name="Posewitz M.C."/>
        </authorList>
    </citation>
    <scope>NUCLEOTIDE SEQUENCE</scope>
    <source>
        <strain evidence="10">NIVA-4/92</strain>
    </source>
</reference>
<dbReference type="InterPro" id="IPR043134">
    <property type="entry name" value="GTP-CH-I_N"/>
</dbReference>
<dbReference type="NCBIfam" id="NF006825">
    <property type="entry name" value="PRK09347.1-2"/>
    <property type="match status" value="1"/>
</dbReference>
<evidence type="ECO:0000256" key="1">
    <source>
        <dbReference type="ARBA" id="ARBA00001052"/>
    </source>
</evidence>